<dbReference type="Proteomes" id="UP000216107">
    <property type="component" value="Unassembled WGS sequence"/>
</dbReference>
<evidence type="ECO:0000313" key="2">
    <source>
        <dbReference type="EMBL" id="PAS95039.1"/>
    </source>
</evidence>
<name>A0A272EY56_9RHOO</name>
<evidence type="ECO:0000313" key="4">
    <source>
        <dbReference type="Proteomes" id="UP000623509"/>
    </source>
</evidence>
<accession>A0A272EY56</accession>
<dbReference type="EMBL" id="NMRN01000002">
    <property type="protein sequence ID" value="PAS95039.1"/>
    <property type="molecule type" value="Genomic_DNA"/>
</dbReference>
<evidence type="ECO:0000313" key="3">
    <source>
        <dbReference type="Proteomes" id="UP000216107"/>
    </source>
</evidence>
<dbReference type="Proteomes" id="UP000623509">
    <property type="component" value="Unassembled WGS sequence"/>
</dbReference>
<keyword evidence="4" id="KW-1185">Reference proteome</keyword>
<sequence length="188" mass="20020">MLLKNYEQAGLFFNMNFLEATEDAKAVAYRGELIVIEGEIGDASGRRKPPVKVLTQVNALSDGEGLVFLAGLVDTVADVPDIVVKYGQDIRAATSVLLFVPDITQATVVEANGARLVLLPIDEGLVWTELMDLAALEKGDLKSLSSADKIRAVAAELTSYQPRKSAAAELSGLAALSNGKFRETRGAV</sequence>
<protein>
    <submittedName>
        <fullName evidence="2">Uncharacterized protein</fullName>
    </submittedName>
</protein>
<dbReference type="EMBL" id="MDUX01000005">
    <property type="protein sequence ID" value="KAF7600418.1"/>
    <property type="molecule type" value="Genomic_DNA"/>
</dbReference>
<proteinExistence type="predicted"/>
<dbReference type="RefSeq" id="WP_095523332.1">
    <property type="nucleotide sequence ID" value="NZ_MDUX01000005.1"/>
</dbReference>
<dbReference type="OrthoDB" id="8479070at2"/>
<dbReference type="AlphaFoldDB" id="A0A272EY56"/>
<organism evidence="2 3">
    <name type="scientific">Candidatus Dactylopiibacterium carminicum</name>
    <dbReference type="NCBI Taxonomy" id="857335"/>
    <lineage>
        <taxon>Bacteria</taxon>
        <taxon>Pseudomonadati</taxon>
        <taxon>Pseudomonadota</taxon>
        <taxon>Betaproteobacteria</taxon>
        <taxon>Rhodocyclales</taxon>
        <taxon>Rhodocyclaceae</taxon>
        <taxon>Candidatus Dactylopiibacterium</taxon>
    </lineage>
</organism>
<reference evidence="2 3" key="2">
    <citation type="submission" date="2017-07" db="EMBL/GenBank/DDBJ databases">
        <title>Candidatus Dactylopiibacterium carminicum, a nitrogen-fixing symbiont of the cochineal insect Dactylopius coccus and Dactylopius opuntiae (Hemiptera: Coccoidea: Dactylopiidae).</title>
        <authorList>
            <person name="Vera A."/>
        </authorList>
    </citation>
    <scope>NUCLEOTIDE SEQUENCE [LARGE SCALE GENOMIC DNA]</scope>
    <source>
        <strain evidence="2 3">NFDCM</strain>
    </source>
</reference>
<evidence type="ECO:0000313" key="1">
    <source>
        <dbReference type="EMBL" id="KAF7600418.1"/>
    </source>
</evidence>
<reference evidence="1 4" key="1">
    <citation type="submission" date="2016-08" db="EMBL/GenBank/DDBJ databases">
        <title>Candidatus Dactylopiibacterium carminicum genome sequence.</title>
        <authorList>
            <person name="Ramirez-Puebla S.T."/>
            <person name="Ormeno-Orrillo E."/>
            <person name="Vera-Ponce De Leon A."/>
            <person name="Luis L."/>
            <person name="Sanchez-Flores A."/>
            <person name="Monica R."/>
            <person name="Martinez-Romero E."/>
        </authorList>
    </citation>
    <scope>NUCLEOTIDE SEQUENCE [LARGE SCALE GENOMIC DNA]</scope>
    <source>
        <strain evidence="1">END1</strain>
    </source>
</reference>
<gene>
    <name evidence="1" type="ORF">BGI27_02425</name>
    <name evidence="2" type="ORF">CGU29_00905</name>
</gene>
<comment type="caution">
    <text evidence="2">The sequence shown here is derived from an EMBL/GenBank/DDBJ whole genome shotgun (WGS) entry which is preliminary data.</text>
</comment>